<evidence type="ECO:0000313" key="2">
    <source>
        <dbReference type="Proteomes" id="UP000265520"/>
    </source>
</evidence>
<organism evidence="1 2">
    <name type="scientific">Trifolium medium</name>
    <dbReference type="NCBI Taxonomy" id="97028"/>
    <lineage>
        <taxon>Eukaryota</taxon>
        <taxon>Viridiplantae</taxon>
        <taxon>Streptophyta</taxon>
        <taxon>Embryophyta</taxon>
        <taxon>Tracheophyta</taxon>
        <taxon>Spermatophyta</taxon>
        <taxon>Magnoliopsida</taxon>
        <taxon>eudicotyledons</taxon>
        <taxon>Gunneridae</taxon>
        <taxon>Pentapetalae</taxon>
        <taxon>rosids</taxon>
        <taxon>fabids</taxon>
        <taxon>Fabales</taxon>
        <taxon>Fabaceae</taxon>
        <taxon>Papilionoideae</taxon>
        <taxon>50 kb inversion clade</taxon>
        <taxon>NPAAA clade</taxon>
        <taxon>Hologalegina</taxon>
        <taxon>IRL clade</taxon>
        <taxon>Trifolieae</taxon>
        <taxon>Trifolium</taxon>
    </lineage>
</organism>
<dbReference type="AlphaFoldDB" id="A0A392SBK2"/>
<feature type="non-terminal residue" evidence="1">
    <location>
        <position position="1"/>
    </location>
</feature>
<dbReference type="Proteomes" id="UP000265520">
    <property type="component" value="Unassembled WGS sequence"/>
</dbReference>
<proteinExistence type="predicted"/>
<evidence type="ECO:0000313" key="1">
    <source>
        <dbReference type="EMBL" id="MCI46333.1"/>
    </source>
</evidence>
<comment type="caution">
    <text evidence="1">The sequence shown here is derived from an EMBL/GenBank/DDBJ whole genome shotgun (WGS) entry which is preliminary data.</text>
</comment>
<dbReference type="EMBL" id="LXQA010356054">
    <property type="protein sequence ID" value="MCI46333.1"/>
    <property type="molecule type" value="Genomic_DNA"/>
</dbReference>
<sequence length="61" mass="7145">CEKSYAQVQDSMHAPVQDPMHWFKENPGNLIQVQDSYVLVQEFVCLQMHRFKWLCTGSKTS</sequence>
<accession>A0A392SBK2</accession>
<keyword evidence="2" id="KW-1185">Reference proteome</keyword>
<reference evidence="1 2" key="1">
    <citation type="journal article" date="2018" name="Front. Plant Sci.">
        <title>Red Clover (Trifolium pratense) and Zigzag Clover (T. medium) - A Picture of Genomic Similarities and Differences.</title>
        <authorList>
            <person name="Dluhosova J."/>
            <person name="Istvanek J."/>
            <person name="Nedelnik J."/>
            <person name="Repkova J."/>
        </authorList>
    </citation>
    <scope>NUCLEOTIDE SEQUENCE [LARGE SCALE GENOMIC DNA]</scope>
    <source>
        <strain evidence="2">cv. 10/8</strain>
        <tissue evidence="1">Leaf</tissue>
    </source>
</reference>
<protein>
    <submittedName>
        <fullName evidence="1">Uncharacterized protein</fullName>
    </submittedName>
</protein>
<name>A0A392SBK2_9FABA</name>